<gene>
    <name evidence="3" type="ORF">FRACYDRAFT_247077</name>
</gene>
<reference evidence="3 4" key="1">
    <citation type="submission" date="2016-09" db="EMBL/GenBank/DDBJ databases">
        <title>Extensive genetic diversity and differential bi-allelic expression allows diatom success in the polar Southern Ocean.</title>
        <authorList>
            <consortium name="DOE Joint Genome Institute"/>
            <person name="Mock T."/>
            <person name="Otillar R.P."/>
            <person name="Strauss J."/>
            <person name="Dupont C."/>
            <person name="Frickenhaus S."/>
            <person name="Maumus F."/>
            <person name="Mcmullan M."/>
            <person name="Sanges R."/>
            <person name="Schmutz J."/>
            <person name="Toseland A."/>
            <person name="Valas R."/>
            <person name="Veluchamy A."/>
            <person name="Ward B.J."/>
            <person name="Allen A."/>
            <person name="Barry K."/>
            <person name="Falciatore A."/>
            <person name="Ferrante M."/>
            <person name="Fortunato A.E."/>
            <person name="Gloeckner G."/>
            <person name="Gruber A."/>
            <person name="Hipkin R."/>
            <person name="Janech M."/>
            <person name="Kroth P."/>
            <person name="Leese F."/>
            <person name="Lindquist E."/>
            <person name="Lyon B.R."/>
            <person name="Martin J."/>
            <person name="Mayer C."/>
            <person name="Parker M."/>
            <person name="Quesneville H."/>
            <person name="Raymond J."/>
            <person name="Uhlig C."/>
            <person name="Valentin K.U."/>
            <person name="Worden A.Z."/>
            <person name="Armbrust E.V."/>
            <person name="Bowler C."/>
            <person name="Green B."/>
            <person name="Moulton V."/>
            <person name="Van Oosterhout C."/>
            <person name="Grigoriev I."/>
        </authorList>
    </citation>
    <scope>NUCLEOTIDE SEQUENCE [LARGE SCALE GENOMIC DNA]</scope>
    <source>
        <strain evidence="3 4">CCMP1102</strain>
    </source>
</reference>
<dbReference type="EMBL" id="KV784371">
    <property type="protein sequence ID" value="OEU10537.1"/>
    <property type="molecule type" value="Genomic_DNA"/>
</dbReference>
<feature type="compositionally biased region" description="Polar residues" evidence="1">
    <location>
        <begin position="533"/>
        <end position="552"/>
    </location>
</feature>
<sequence length="562" mass="63878">MNYTAVSTYADSDSSTIDEYQLPFATIYDGDDIIDANNGVRYFRTPPTEWTKIELEAGLNEGGRTIDPIEWTGEKEEPLDSLRDIDGEIRYEKVFEWLLPRFGEDNNETLFDWQAARMRNYMRKKEVEDGWKPKYYQGDDTIQPDHVARFYGSLLAKILTGSRSINQMFCTREIFNAVPPIQESMPKNALEDMTSCLHYSDDWDPMGDADWDEVYDDPKVVAPPHTARHRVKHGILEDCYIQYCVNPSRWITTDESQIAGWYHSAMTIGPEPKPIRTGATLHTVCITQGPLSSYKLYARVYGGKDDQDMNIHNRHTVKKAKMVSLYDFMLEAFKHKGHCVVMDSAYMSDAMAQIGRNHWGINMVGTCQSDRTGAGKLGKAGVKAKEVVIGSHESLMYQHNTKALLYTVWGDNNFVKTLSNFHSPDYCETYHLIDKGNGAEAKYDLHGWSPKLAARYFNMNINNAYKIHCYLFKKHHPTKVVMPLKECIHNLTHSLLQRGDTMRKRGGGAPPKATKDITTSSSVDGRKIRSDSVRQPFTSPTATVTGTPQTPVSGLDRRTLQY</sequence>
<organism evidence="3 4">
    <name type="scientific">Fragilariopsis cylindrus CCMP1102</name>
    <dbReference type="NCBI Taxonomy" id="635003"/>
    <lineage>
        <taxon>Eukaryota</taxon>
        <taxon>Sar</taxon>
        <taxon>Stramenopiles</taxon>
        <taxon>Ochrophyta</taxon>
        <taxon>Bacillariophyta</taxon>
        <taxon>Bacillariophyceae</taxon>
        <taxon>Bacillariophycidae</taxon>
        <taxon>Bacillariales</taxon>
        <taxon>Bacillariaceae</taxon>
        <taxon>Fragilariopsis</taxon>
    </lineage>
</organism>
<dbReference type="InterPro" id="IPR029526">
    <property type="entry name" value="PGBD"/>
</dbReference>
<dbReference type="Proteomes" id="UP000095751">
    <property type="component" value="Unassembled WGS sequence"/>
</dbReference>
<evidence type="ECO:0000256" key="1">
    <source>
        <dbReference type="SAM" id="MobiDB-lite"/>
    </source>
</evidence>
<dbReference type="KEGG" id="fcy:FRACYDRAFT_247077"/>
<feature type="region of interest" description="Disordered" evidence="1">
    <location>
        <begin position="498"/>
        <end position="562"/>
    </location>
</feature>
<keyword evidence="4" id="KW-1185">Reference proteome</keyword>
<name>A0A1E7EXF7_9STRA</name>
<dbReference type="AlphaFoldDB" id="A0A1E7EXF7"/>
<dbReference type="InParanoid" id="A0A1E7EXF7"/>
<accession>A0A1E7EXF7</accession>
<feature type="domain" description="PiggyBac transposable element-derived protein" evidence="2">
    <location>
        <begin position="143"/>
        <end position="428"/>
    </location>
</feature>
<protein>
    <recommendedName>
        <fullName evidence="2">PiggyBac transposable element-derived protein domain-containing protein</fullName>
    </recommendedName>
</protein>
<dbReference type="Pfam" id="PF13843">
    <property type="entry name" value="DDE_Tnp_1_7"/>
    <property type="match status" value="1"/>
</dbReference>
<evidence type="ECO:0000259" key="2">
    <source>
        <dbReference type="Pfam" id="PF13843"/>
    </source>
</evidence>
<evidence type="ECO:0000313" key="4">
    <source>
        <dbReference type="Proteomes" id="UP000095751"/>
    </source>
</evidence>
<proteinExistence type="predicted"/>
<evidence type="ECO:0000313" key="3">
    <source>
        <dbReference type="EMBL" id="OEU10537.1"/>
    </source>
</evidence>
<dbReference type="OrthoDB" id="75807at2759"/>